<comment type="caution">
    <text evidence="1">The sequence shown here is derived from an EMBL/GenBank/DDBJ whole genome shotgun (WGS) entry which is preliminary data.</text>
</comment>
<dbReference type="InterPro" id="IPR015919">
    <property type="entry name" value="Cadherin-like_sf"/>
</dbReference>
<name>A0A0R2RBA3_9BACT</name>
<sequence length="375" mass="37599">MPAGWHAVSSTGVQVYGGEWGSGSTGGFRGAGATTGGVLGYQPTTTTGDLTVTLTLVNNTGETIETLNIGYLGRVARVDQTRISSWAVTLNGQAVEDLAYSTDNTSGEAGAPGDETKTTQLTGLSITNGTEFTLTWTSPNPTGSGASRQIGLADFVVSTSALTPAAPSNLSYTPSTISGTVEVAISSLTPTVTGTVDTYSVSPALPSGLSINATSGVISGTPTAIAASATYTVTAANEGGSTTATVTVTVNSAPVGSTYSEWLNGATPSNAAFLDYVFGAVTPGTLDPSLKPTVAVTDGNLVLTYYVRQGTSGLTVTPKTSADLAAGPSGWVTDDVTVADVGDATTVNGVSVQQKTASVPVSGAKKFLRVEAVQQ</sequence>
<dbReference type="GO" id="GO:0016020">
    <property type="term" value="C:membrane"/>
    <property type="evidence" value="ECO:0007669"/>
    <property type="project" value="InterPro"/>
</dbReference>
<dbReference type="EMBL" id="LIBO01000364">
    <property type="protein sequence ID" value="KRO59748.1"/>
    <property type="molecule type" value="Genomic_DNA"/>
</dbReference>
<proteinExistence type="predicted"/>
<protein>
    <recommendedName>
        <fullName evidence="3">Dystroglycan-type cadherin-like domain-containing protein</fullName>
    </recommendedName>
</protein>
<dbReference type="GO" id="GO:0005509">
    <property type="term" value="F:calcium ion binding"/>
    <property type="evidence" value="ECO:0007669"/>
    <property type="project" value="InterPro"/>
</dbReference>
<evidence type="ECO:0000313" key="1">
    <source>
        <dbReference type="EMBL" id="KRO59748.1"/>
    </source>
</evidence>
<dbReference type="SUPFAM" id="SSF49313">
    <property type="entry name" value="Cadherin-like"/>
    <property type="match status" value="1"/>
</dbReference>
<reference evidence="1 2" key="1">
    <citation type="submission" date="2015-10" db="EMBL/GenBank/DDBJ databases">
        <title>Metagenome-Assembled Genomes uncover a global brackish microbiome.</title>
        <authorList>
            <person name="Hugerth L.W."/>
            <person name="Larsson J."/>
            <person name="Alneberg J."/>
            <person name="Lindh M.V."/>
            <person name="Legrand C."/>
            <person name="Pinhassi J."/>
            <person name="Andersson A.F."/>
        </authorList>
    </citation>
    <scope>NUCLEOTIDE SEQUENCE [LARGE SCALE GENOMIC DNA]</scope>
    <source>
        <strain evidence="1">BACL18 MAG-120507-bin52</strain>
    </source>
</reference>
<dbReference type="Gene3D" id="2.60.40.10">
    <property type="entry name" value="Immunoglobulins"/>
    <property type="match status" value="1"/>
</dbReference>
<gene>
    <name evidence="1" type="ORF">ABR82_00055</name>
</gene>
<dbReference type="AlphaFoldDB" id="A0A0R2RBA3"/>
<dbReference type="Pfam" id="PF05345">
    <property type="entry name" value="He_PIG"/>
    <property type="match status" value="1"/>
</dbReference>
<accession>A0A0R2RBA3</accession>
<evidence type="ECO:0008006" key="3">
    <source>
        <dbReference type="Google" id="ProtNLM"/>
    </source>
</evidence>
<evidence type="ECO:0000313" key="2">
    <source>
        <dbReference type="Proteomes" id="UP000051269"/>
    </source>
</evidence>
<dbReference type="Proteomes" id="UP000051269">
    <property type="component" value="Unassembled WGS sequence"/>
</dbReference>
<dbReference type="InterPro" id="IPR013783">
    <property type="entry name" value="Ig-like_fold"/>
</dbReference>
<organism evidence="1 2">
    <name type="scientific">Verrucomicrobia subdivision 6 bacterium BACL9 MAG-120507-bin52</name>
    <dbReference type="NCBI Taxonomy" id="1655590"/>
    <lineage>
        <taxon>Bacteria</taxon>
        <taxon>Pseudomonadati</taxon>
        <taxon>Verrucomicrobiota</taxon>
        <taxon>Verrucomicrobiia</taxon>
        <taxon>Verrucomicrobiales</taxon>
        <taxon>Verrucomicrobia subdivision 6</taxon>
    </lineage>
</organism>